<protein>
    <submittedName>
        <fullName evidence="5">Gfo/Idh/MocA family oxidoreductase</fullName>
    </submittedName>
</protein>
<proteinExistence type="inferred from homology"/>
<dbReference type="GO" id="GO:0016491">
    <property type="term" value="F:oxidoreductase activity"/>
    <property type="evidence" value="ECO:0007669"/>
    <property type="project" value="UniProtKB-KW"/>
</dbReference>
<feature type="domain" description="GFO/IDH/MocA-like oxidoreductase" evidence="4">
    <location>
        <begin position="135"/>
        <end position="250"/>
    </location>
</feature>
<accession>A0A3M0G4J3</accession>
<dbReference type="SUPFAM" id="SSF51735">
    <property type="entry name" value="NAD(P)-binding Rossmann-fold domains"/>
    <property type="match status" value="1"/>
</dbReference>
<comment type="caution">
    <text evidence="5">The sequence shown here is derived from an EMBL/GenBank/DDBJ whole genome shotgun (WGS) entry which is preliminary data.</text>
</comment>
<sequence>MSNPIRIGILGAARITGRALIEPAAGRDDVQLAAVAARDRGRAEAYASEHGIATVLDSYDDVVDSPDLDAIYIPLPASHHAHWSIRALQAGKHVLVEKPFAANASEARQVAEVAAMSDTVLMEAFHYRYHALLPRLQEMLAMGLVGDVTDISATFDIHMPDRSNIRYQLPLGGGATMDLGCYPLHLVRTLMGSEPEVLSASARRVDGGQVDEALEAKLQFHGGVTSTVRSSLLEDAEEQSARITGTLGTIDVDHFVHPQAGNRITLTVEGGTTTQEIPQQPSSYAAQLAAFVAAVRDGVAVATGPSDAVANMEVIDAMYRAAGLDPRPSTLI</sequence>
<dbReference type="InterPro" id="IPR055170">
    <property type="entry name" value="GFO_IDH_MocA-like_dom"/>
</dbReference>
<gene>
    <name evidence="5" type="ORF">EAX62_09315</name>
</gene>
<dbReference type="InterPro" id="IPR050984">
    <property type="entry name" value="Gfo/Idh/MocA_domain"/>
</dbReference>
<reference evidence="5 6" key="1">
    <citation type="submission" date="2018-10" db="EMBL/GenBank/DDBJ databases">
        <title>Tessaracoccus antarcticuss sp. nov., isolated from sediment.</title>
        <authorList>
            <person name="Zhou L.Y."/>
            <person name="Du Z.J."/>
        </authorList>
    </citation>
    <scope>NUCLEOTIDE SEQUENCE [LARGE SCALE GENOMIC DNA]</scope>
    <source>
        <strain evidence="5 6">JDX10</strain>
    </source>
</reference>
<dbReference type="Gene3D" id="3.40.50.720">
    <property type="entry name" value="NAD(P)-binding Rossmann-like Domain"/>
    <property type="match status" value="1"/>
</dbReference>
<dbReference type="OrthoDB" id="9815825at2"/>
<dbReference type="Pfam" id="PF22725">
    <property type="entry name" value="GFO_IDH_MocA_C3"/>
    <property type="match status" value="1"/>
</dbReference>
<dbReference type="Pfam" id="PF01408">
    <property type="entry name" value="GFO_IDH_MocA"/>
    <property type="match status" value="1"/>
</dbReference>
<name>A0A3M0G4J3_9ACTN</name>
<dbReference type="RefSeq" id="WP_121901400.1">
    <property type="nucleotide sequence ID" value="NZ_REFW01000002.1"/>
</dbReference>
<evidence type="ECO:0000256" key="2">
    <source>
        <dbReference type="ARBA" id="ARBA00023002"/>
    </source>
</evidence>
<organism evidence="5 6">
    <name type="scientific">Tessaracoccus antarcticus</name>
    <dbReference type="NCBI Taxonomy" id="2479848"/>
    <lineage>
        <taxon>Bacteria</taxon>
        <taxon>Bacillati</taxon>
        <taxon>Actinomycetota</taxon>
        <taxon>Actinomycetes</taxon>
        <taxon>Propionibacteriales</taxon>
        <taxon>Propionibacteriaceae</taxon>
        <taxon>Tessaracoccus</taxon>
    </lineage>
</organism>
<feature type="domain" description="Gfo/Idh/MocA-like oxidoreductase N-terminal" evidence="3">
    <location>
        <begin position="5"/>
        <end position="124"/>
    </location>
</feature>
<comment type="similarity">
    <text evidence="1">Belongs to the Gfo/Idh/MocA family.</text>
</comment>
<dbReference type="AlphaFoldDB" id="A0A3M0G4J3"/>
<keyword evidence="6" id="KW-1185">Reference proteome</keyword>
<dbReference type="PANTHER" id="PTHR22604">
    <property type="entry name" value="OXIDOREDUCTASES"/>
    <property type="match status" value="1"/>
</dbReference>
<dbReference type="PANTHER" id="PTHR22604:SF105">
    <property type="entry name" value="TRANS-1,2-DIHYDROBENZENE-1,2-DIOL DEHYDROGENASE"/>
    <property type="match status" value="1"/>
</dbReference>
<dbReference type="EMBL" id="REFW01000002">
    <property type="protein sequence ID" value="RMB59920.1"/>
    <property type="molecule type" value="Genomic_DNA"/>
</dbReference>
<keyword evidence="2" id="KW-0560">Oxidoreductase</keyword>
<dbReference type="SUPFAM" id="SSF55347">
    <property type="entry name" value="Glyceraldehyde-3-phosphate dehydrogenase-like, C-terminal domain"/>
    <property type="match status" value="1"/>
</dbReference>
<evidence type="ECO:0000259" key="3">
    <source>
        <dbReference type="Pfam" id="PF01408"/>
    </source>
</evidence>
<dbReference type="Gene3D" id="3.30.360.10">
    <property type="entry name" value="Dihydrodipicolinate Reductase, domain 2"/>
    <property type="match status" value="1"/>
</dbReference>
<evidence type="ECO:0000259" key="4">
    <source>
        <dbReference type="Pfam" id="PF22725"/>
    </source>
</evidence>
<dbReference type="GO" id="GO:0000166">
    <property type="term" value="F:nucleotide binding"/>
    <property type="evidence" value="ECO:0007669"/>
    <property type="project" value="InterPro"/>
</dbReference>
<dbReference type="Proteomes" id="UP000275256">
    <property type="component" value="Unassembled WGS sequence"/>
</dbReference>
<dbReference type="InterPro" id="IPR000683">
    <property type="entry name" value="Gfo/Idh/MocA-like_OxRdtase_N"/>
</dbReference>
<evidence type="ECO:0000256" key="1">
    <source>
        <dbReference type="ARBA" id="ARBA00010928"/>
    </source>
</evidence>
<dbReference type="InterPro" id="IPR036291">
    <property type="entry name" value="NAD(P)-bd_dom_sf"/>
</dbReference>
<evidence type="ECO:0000313" key="6">
    <source>
        <dbReference type="Proteomes" id="UP000275256"/>
    </source>
</evidence>
<evidence type="ECO:0000313" key="5">
    <source>
        <dbReference type="EMBL" id="RMB59920.1"/>
    </source>
</evidence>